<accession>D1ALC9</accession>
<dbReference type="CDD" id="cd01392">
    <property type="entry name" value="HTH_LacI"/>
    <property type="match status" value="1"/>
</dbReference>
<dbReference type="PRINTS" id="PR00036">
    <property type="entry name" value="HTHLACI"/>
</dbReference>
<dbReference type="RefSeq" id="WP_012861866.1">
    <property type="nucleotide sequence ID" value="NC_013517.1"/>
</dbReference>
<dbReference type="SUPFAM" id="SSF53822">
    <property type="entry name" value="Periplasmic binding protein-like I"/>
    <property type="match status" value="1"/>
</dbReference>
<reference evidence="5 6" key="2">
    <citation type="journal article" date="2010" name="Stand. Genomic Sci.">
        <title>Complete genome sequence of Sebaldella termitidis type strain (NCTC 11300).</title>
        <authorList>
            <person name="Harmon-Smith M."/>
            <person name="Celia L."/>
            <person name="Chertkov O."/>
            <person name="Lapidus A."/>
            <person name="Copeland A."/>
            <person name="Glavina Del Rio T."/>
            <person name="Nolan M."/>
            <person name="Lucas S."/>
            <person name="Tice H."/>
            <person name="Cheng J.F."/>
            <person name="Han C."/>
            <person name="Detter J.C."/>
            <person name="Bruce D."/>
            <person name="Goodwin L."/>
            <person name="Pitluck S."/>
            <person name="Pati A."/>
            <person name="Liolios K."/>
            <person name="Ivanova N."/>
            <person name="Mavromatis K."/>
            <person name="Mikhailova N."/>
            <person name="Chen A."/>
            <person name="Palaniappan K."/>
            <person name="Land M."/>
            <person name="Hauser L."/>
            <person name="Chang Y.J."/>
            <person name="Jeffries C.D."/>
            <person name="Brettin T."/>
            <person name="Goker M."/>
            <person name="Beck B."/>
            <person name="Bristow J."/>
            <person name="Eisen J.A."/>
            <person name="Markowitz V."/>
            <person name="Hugenholtz P."/>
            <person name="Kyrpides N.C."/>
            <person name="Klenk H.P."/>
            <person name="Chen F."/>
        </authorList>
    </citation>
    <scope>NUCLEOTIDE SEQUENCE [LARGE SCALE GENOMIC DNA]</scope>
    <source>
        <strain evidence="6">ATCC 33386 / NCTC 11300</strain>
    </source>
</reference>
<dbReference type="HOGENOM" id="CLU_037628_9_0_0"/>
<dbReference type="Pfam" id="PF00532">
    <property type="entry name" value="Peripla_BP_1"/>
    <property type="match status" value="1"/>
</dbReference>
<keyword evidence="6" id="KW-1185">Reference proteome</keyword>
<dbReference type="Pfam" id="PF00356">
    <property type="entry name" value="LacI"/>
    <property type="match status" value="1"/>
</dbReference>
<dbReference type="PROSITE" id="PS50932">
    <property type="entry name" value="HTH_LACI_2"/>
    <property type="match status" value="1"/>
</dbReference>
<dbReference type="Proteomes" id="UP000000845">
    <property type="component" value="Chromosome"/>
</dbReference>
<organism evidence="5 6">
    <name type="scientific">Sebaldella termitidis (strain ATCC 33386 / NCTC 11300)</name>
    <dbReference type="NCBI Taxonomy" id="526218"/>
    <lineage>
        <taxon>Bacteria</taxon>
        <taxon>Fusobacteriati</taxon>
        <taxon>Fusobacteriota</taxon>
        <taxon>Fusobacteriia</taxon>
        <taxon>Fusobacteriales</taxon>
        <taxon>Leptotrichiaceae</taxon>
        <taxon>Sebaldella</taxon>
    </lineage>
</organism>
<dbReference type="InterPro" id="IPR000843">
    <property type="entry name" value="HTH_LacI"/>
</dbReference>
<dbReference type="GO" id="GO:0003700">
    <property type="term" value="F:DNA-binding transcription factor activity"/>
    <property type="evidence" value="ECO:0007669"/>
    <property type="project" value="TreeGrafter"/>
</dbReference>
<dbReference type="AlphaFoldDB" id="D1ALC9"/>
<protein>
    <submittedName>
        <fullName evidence="5">Transcriptional regulator, LacI family</fullName>
    </submittedName>
</protein>
<dbReference type="SUPFAM" id="SSF47413">
    <property type="entry name" value="lambda repressor-like DNA-binding domains"/>
    <property type="match status" value="1"/>
</dbReference>
<dbReference type="GO" id="GO:0000976">
    <property type="term" value="F:transcription cis-regulatory region binding"/>
    <property type="evidence" value="ECO:0007669"/>
    <property type="project" value="TreeGrafter"/>
</dbReference>
<dbReference type="EMBL" id="CP001739">
    <property type="protein sequence ID" value="ACZ09272.1"/>
    <property type="molecule type" value="Genomic_DNA"/>
</dbReference>
<dbReference type="CDD" id="cd01542">
    <property type="entry name" value="PBP1_TreR-like"/>
    <property type="match status" value="1"/>
</dbReference>
<dbReference type="InterPro" id="IPR001761">
    <property type="entry name" value="Peripla_BP/Lac1_sug-bd_dom"/>
</dbReference>
<dbReference type="PANTHER" id="PTHR30146">
    <property type="entry name" value="LACI-RELATED TRANSCRIPTIONAL REPRESSOR"/>
    <property type="match status" value="1"/>
</dbReference>
<keyword evidence="2" id="KW-0238">DNA-binding</keyword>
<proteinExistence type="predicted"/>
<sequence length="320" mass="36352">MKKNTILDIARLAGVSKSTVSRVINNESGVKEETKIKVLKVIKENNFSPSKSARELRGIKVKTYGILVTRLDSNSESQVVRGITKELYKNNCDYLILENQFSVEKTKHFVDTLVKRDVDGFIVFAIANEKYDFLRNTGKKVVLIGQDVEGFNCIVYDDYNAVKMVLEYLWKNGKKKIAYVGVNRSDPTTGEKRYKAYEDFINLKKMKNISGFGNFEYYSGYEVAKDIIKHDIDAIVCGTDNLALGVKEYLRRKNIDNIVVTGIGNNSLLRFLDSNHISISFSYEKSGEKAVQTVTDMKTTKVNTYMYNAELILNNVLDKS</sequence>
<evidence type="ECO:0000313" key="5">
    <source>
        <dbReference type="EMBL" id="ACZ09272.1"/>
    </source>
</evidence>
<dbReference type="eggNOG" id="COG1609">
    <property type="taxonomic scope" value="Bacteria"/>
</dbReference>
<dbReference type="KEGG" id="str:Sterm_2419"/>
<gene>
    <name evidence="5" type="ordered locus">Sterm_2419</name>
</gene>
<dbReference type="PROSITE" id="PS00356">
    <property type="entry name" value="HTH_LACI_1"/>
    <property type="match status" value="1"/>
</dbReference>
<name>D1ALC9_SEBTE</name>
<evidence type="ECO:0000259" key="4">
    <source>
        <dbReference type="PROSITE" id="PS50932"/>
    </source>
</evidence>
<evidence type="ECO:0000313" key="6">
    <source>
        <dbReference type="Proteomes" id="UP000000845"/>
    </source>
</evidence>
<evidence type="ECO:0000256" key="2">
    <source>
        <dbReference type="ARBA" id="ARBA00023125"/>
    </source>
</evidence>
<dbReference type="InterPro" id="IPR010982">
    <property type="entry name" value="Lambda_DNA-bd_dom_sf"/>
</dbReference>
<dbReference type="PANTHER" id="PTHR30146:SF146">
    <property type="entry name" value="HTH-TYPE TRANSCRIPTIONAL REGULATOR TRER"/>
    <property type="match status" value="1"/>
</dbReference>
<dbReference type="Gene3D" id="3.40.50.2300">
    <property type="match status" value="2"/>
</dbReference>
<reference evidence="6" key="1">
    <citation type="submission" date="2009-09" db="EMBL/GenBank/DDBJ databases">
        <title>The complete chromosome of Sebaldella termitidis ATCC 33386.</title>
        <authorList>
            <consortium name="US DOE Joint Genome Institute (JGI-PGF)"/>
            <person name="Lucas S."/>
            <person name="Copeland A."/>
            <person name="Lapidus A."/>
            <person name="Glavina del Rio T."/>
            <person name="Dalin E."/>
            <person name="Tice H."/>
            <person name="Bruce D."/>
            <person name="Goodwin L."/>
            <person name="Pitluck S."/>
            <person name="Kyrpides N."/>
            <person name="Mavromatis K."/>
            <person name="Ivanova N."/>
            <person name="Mikhailova N."/>
            <person name="Sims D."/>
            <person name="Meincke L."/>
            <person name="Brettin T."/>
            <person name="Detter J.C."/>
            <person name="Han C."/>
            <person name="Larimer F."/>
            <person name="Land M."/>
            <person name="Hauser L."/>
            <person name="Markowitz V."/>
            <person name="Cheng J.F."/>
            <person name="Hugenholtz P."/>
            <person name="Woyke T."/>
            <person name="Wu D."/>
            <person name="Eisen J.A."/>
        </authorList>
    </citation>
    <scope>NUCLEOTIDE SEQUENCE [LARGE SCALE GENOMIC DNA]</scope>
    <source>
        <strain evidence="6">ATCC 33386 / NCTC 11300</strain>
    </source>
</reference>
<evidence type="ECO:0000256" key="1">
    <source>
        <dbReference type="ARBA" id="ARBA00023015"/>
    </source>
</evidence>
<dbReference type="Gene3D" id="1.10.260.40">
    <property type="entry name" value="lambda repressor-like DNA-binding domains"/>
    <property type="match status" value="1"/>
</dbReference>
<evidence type="ECO:0000256" key="3">
    <source>
        <dbReference type="ARBA" id="ARBA00023163"/>
    </source>
</evidence>
<dbReference type="InterPro" id="IPR028082">
    <property type="entry name" value="Peripla_BP_I"/>
</dbReference>
<keyword evidence="1" id="KW-0805">Transcription regulation</keyword>
<keyword evidence="3" id="KW-0804">Transcription</keyword>
<dbReference type="STRING" id="526218.Sterm_2419"/>
<dbReference type="SMART" id="SM00354">
    <property type="entry name" value="HTH_LACI"/>
    <property type="match status" value="1"/>
</dbReference>
<feature type="domain" description="HTH lacI-type" evidence="4">
    <location>
        <begin position="5"/>
        <end position="58"/>
    </location>
</feature>